<dbReference type="RefSeq" id="XP_015657212.1">
    <property type="nucleotide sequence ID" value="XM_015804078.1"/>
</dbReference>
<dbReference type="InterPro" id="IPR050072">
    <property type="entry name" value="Peptidase_M20A"/>
</dbReference>
<evidence type="ECO:0000313" key="3">
    <source>
        <dbReference type="EMBL" id="KPA78773.1"/>
    </source>
</evidence>
<accession>A0A0M9FYU6</accession>
<dbReference type="RefSeq" id="XP_015657210.1">
    <property type="nucleotide sequence ID" value="XM_015804076.1"/>
</dbReference>
<evidence type="ECO:0000313" key="4">
    <source>
        <dbReference type="Proteomes" id="UP000037923"/>
    </source>
</evidence>
<keyword evidence="2" id="KW-0862">Zinc</keyword>
<dbReference type="RefSeq" id="XP_015657215.1">
    <property type="nucleotide sequence ID" value="XM_015804081.1"/>
</dbReference>
<proteinExistence type="predicted"/>
<gene>
    <name evidence="3" type="ORF">ABB37_05879</name>
</gene>
<dbReference type="RefSeq" id="XP_015657213.1">
    <property type="nucleotide sequence ID" value="XM_015804079.1"/>
</dbReference>
<dbReference type="EMBL" id="LGTL01000012">
    <property type="protein sequence ID" value="KPA78774.1"/>
    <property type="molecule type" value="Genomic_DNA"/>
</dbReference>
<dbReference type="EMBL" id="LGTL01000012">
    <property type="protein sequence ID" value="KPA78776.1"/>
    <property type="molecule type" value="Genomic_DNA"/>
</dbReference>
<comment type="caution">
    <text evidence="3">The sequence shown here is derived from an EMBL/GenBank/DDBJ whole genome shotgun (WGS) entry which is preliminary data.</text>
</comment>
<dbReference type="PANTHER" id="PTHR43808:SF31">
    <property type="entry name" value="N-ACETYL-L-CITRULLINE DEACETYLASE"/>
    <property type="match status" value="1"/>
</dbReference>
<dbReference type="OrthoDB" id="3064516at2759"/>
<dbReference type="GO" id="GO:0004180">
    <property type="term" value="F:carboxypeptidase activity"/>
    <property type="evidence" value="ECO:0007669"/>
    <property type="project" value="UniProtKB-KW"/>
</dbReference>
<dbReference type="Proteomes" id="UP000037923">
    <property type="component" value="Unassembled WGS sequence"/>
</dbReference>
<organism evidence="3 4">
    <name type="scientific">Leptomonas pyrrhocoris</name>
    <name type="common">Firebug parasite</name>
    <dbReference type="NCBI Taxonomy" id="157538"/>
    <lineage>
        <taxon>Eukaryota</taxon>
        <taxon>Discoba</taxon>
        <taxon>Euglenozoa</taxon>
        <taxon>Kinetoplastea</taxon>
        <taxon>Metakinetoplastina</taxon>
        <taxon>Trypanosomatida</taxon>
        <taxon>Trypanosomatidae</taxon>
        <taxon>Leishmaniinae</taxon>
        <taxon>Leptomonas</taxon>
    </lineage>
</organism>
<dbReference type="PROSITE" id="PS00759">
    <property type="entry name" value="ARGE_DAPE_CPG2_2"/>
    <property type="match status" value="1"/>
</dbReference>
<dbReference type="RefSeq" id="XP_015657211.1">
    <property type="nucleotide sequence ID" value="XM_015804077.1"/>
</dbReference>
<protein>
    <submittedName>
        <fullName evidence="3">Glutamamyl carboxypeptidase putativemetallo-peptidase Clan MH Family M18</fullName>
    </submittedName>
</protein>
<dbReference type="GO" id="GO:0008777">
    <property type="term" value="F:acetylornithine deacetylase activity"/>
    <property type="evidence" value="ECO:0007669"/>
    <property type="project" value="TreeGrafter"/>
</dbReference>
<dbReference type="EMBL" id="LGTL01000012">
    <property type="protein sequence ID" value="KPA78771.1"/>
    <property type="molecule type" value="Genomic_DNA"/>
</dbReference>
<dbReference type="GO" id="GO:0006526">
    <property type="term" value="P:L-arginine biosynthetic process"/>
    <property type="evidence" value="ECO:0007669"/>
    <property type="project" value="TreeGrafter"/>
</dbReference>
<dbReference type="VEuPathDB" id="TriTrypDB:LpyrH10_12_0570"/>
<evidence type="ECO:0000256" key="1">
    <source>
        <dbReference type="ARBA" id="ARBA00022801"/>
    </source>
</evidence>
<dbReference type="EMBL" id="LGTL01000012">
    <property type="protein sequence ID" value="KPA78772.1"/>
    <property type="molecule type" value="Genomic_DNA"/>
</dbReference>
<dbReference type="SUPFAM" id="SSF53187">
    <property type="entry name" value="Zn-dependent exopeptidases"/>
    <property type="match status" value="1"/>
</dbReference>
<keyword evidence="1" id="KW-0378">Hydrolase</keyword>
<dbReference type="EMBL" id="LGTL01000012">
    <property type="protein sequence ID" value="KPA78770.1"/>
    <property type="molecule type" value="Genomic_DNA"/>
</dbReference>
<sequence length="185" mass="20408">MVEKDGKLFGRGACDMKGFLAVVLALVPQLLSMKRAKPVHIAFSFDEELGCCGVPYLIDYLKAKGFKADGCLIGEPTGMKVETGNKGFCEWHVEVHGEAIHSSMALMNTSCNANDCVAPTVASMRGVGFVLQKKTGMTYIQVSRTITQRHRTARLYLQRRQLWSREEMRCVSNPAKTAPFSACVL</sequence>
<keyword evidence="3" id="KW-0121">Carboxypeptidase</keyword>
<reference evidence="3 4" key="1">
    <citation type="submission" date="2015-07" db="EMBL/GenBank/DDBJ databases">
        <title>High-quality genome of monoxenous trypanosomatid Leptomonas pyrrhocoris.</title>
        <authorList>
            <person name="Flegontov P."/>
            <person name="Butenko A."/>
            <person name="Firsov S."/>
            <person name="Vlcek C."/>
            <person name="Logacheva M.D."/>
            <person name="Field M."/>
            <person name="Filatov D."/>
            <person name="Flegontova O."/>
            <person name="Gerasimov E."/>
            <person name="Jackson A.P."/>
            <person name="Kelly S."/>
            <person name="Opperdoes F."/>
            <person name="O'Reilly A."/>
            <person name="Votypka J."/>
            <person name="Yurchenko V."/>
            <person name="Lukes J."/>
        </authorList>
    </citation>
    <scope>NUCLEOTIDE SEQUENCE [LARGE SCALE GENOMIC DNA]</scope>
    <source>
        <strain evidence="3">H10</strain>
    </source>
</reference>
<name>A0A0M9FYU6_LEPPY</name>
<keyword evidence="4" id="KW-1185">Reference proteome</keyword>
<dbReference type="Gene3D" id="3.30.70.360">
    <property type="match status" value="1"/>
</dbReference>
<dbReference type="InterPro" id="IPR001261">
    <property type="entry name" value="ArgE/DapE_CS"/>
</dbReference>
<dbReference type="RefSeq" id="XP_015657209.1">
    <property type="nucleotide sequence ID" value="XM_015804075.1"/>
</dbReference>
<dbReference type="AlphaFoldDB" id="A0A0M9FYU6"/>
<dbReference type="InterPro" id="IPR002933">
    <property type="entry name" value="Peptidase_M20"/>
</dbReference>
<dbReference type="EMBL" id="LGTL01000012">
    <property type="protein sequence ID" value="KPA78773.1"/>
    <property type="molecule type" value="Genomic_DNA"/>
</dbReference>
<dbReference type="GeneID" id="26906169"/>
<dbReference type="RefSeq" id="XP_015657214.1">
    <property type="nucleotide sequence ID" value="XM_015804080.1"/>
</dbReference>
<dbReference type="EMBL" id="LGTL01000012">
    <property type="protein sequence ID" value="KPA78775.1"/>
    <property type="molecule type" value="Genomic_DNA"/>
</dbReference>
<keyword evidence="3" id="KW-0645">Protease</keyword>
<dbReference type="Gene3D" id="3.40.630.10">
    <property type="entry name" value="Zn peptidases"/>
    <property type="match status" value="1"/>
</dbReference>
<evidence type="ECO:0000256" key="2">
    <source>
        <dbReference type="ARBA" id="ARBA00022833"/>
    </source>
</evidence>
<dbReference type="PANTHER" id="PTHR43808">
    <property type="entry name" value="ACETYLORNITHINE DEACETYLASE"/>
    <property type="match status" value="1"/>
</dbReference>
<dbReference type="Pfam" id="PF01546">
    <property type="entry name" value="Peptidase_M20"/>
    <property type="match status" value="1"/>
</dbReference>